<dbReference type="EMBL" id="NBYY01000016">
    <property type="protein sequence ID" value="PCS22577.1"/>
    <property type="molecule type" value="Genomic_DNA"/>
</dbReference>
<gene>
    <name evidence="1" type="ORF">BTN49_1800</name>
</gene>
<reference evidence="2" key="1">
    <citation type="submission" date="2017-04" db="EMBL/GenBank/DDBJ databases">
        <title>Genome evolution of the luminous symbionts of deep sea anglerfish.</title>
        <authorList>
            <person name="Hendry T.A."/>
        </authorList>
    </citation>
    <scope>NUCLEOTIDE SEQUENCE [LARGE SCALE GENOMIC DNA]</scope>
</reference>
<accession>A0A2A5T341</accession>
<proteinExistence type="predicted"/>
<evidence type="ECO:0000313" key="1">
    <source>
        <dbReference type="EMBL" id="PCS22577.1"/>
    </source>
</evidence>
<comment type="caution">
    <text evidence="1">The sequence shown here is derived from an EMBL/GenBank/DDBJ whole genome shotgun (WGS) entry which is preliminary data.</text>
</comment>
<dbReference type="Proteomes" id="UP000219020">
    <property type="component" value="Unassembled WGS sequence"/>
</dbReference>
<keyword evidence="2" id="KW-1185">Reference proteome</keyword>
<name>A0A2A5T341_9GAMM</name>
<dbReference type="AlphaFoldDB" id="A0A2A5T341"/>
<sequence>MHGSFLIGSSLSKQHTNFFSTRERPLISSTAEPLEAMAVIVPLLVTFLIIGSND</sequence>
<protein>
    <submittedName>
        <fullName evidence="1">Uncharacterized protein</fullName>
    </submittedName>
</protein>
<evidence type="ECO:0000313" key="2">
    <source>
        <dbReference type="Proteomes" id="UP000219020"/>
    </source>
</evidence>
<organism evidence="1 2">
    <name type="scientific">Candidatus Enterovibrio escicola</name>
    <dbReference type="NCBI Taxonomy" id="1927127"/>
    <lineage>
        <taxon>Bacteria</taxon>
        <taxon>Pseudomonadati</taxon>
        <taxon>Pseudomonadota</taxon>
        <taxon>Gammaproteobacteria</taxon>
        <taxon>Vibrionales</taxon>
        <taxon>Vibrionaceae</taxon>
        <taxon>Enterovibrio</taxon>
    </lineage>
</organism>